<dbReference type="RefSeq" id="WP_318597684.1">
    <property type="nucleotide sequence ID" value="NZ_JAWSTH010000031.1"/>
</dbReference>
<gene>
    <name evidence="5" type="ORF">R7226_13440</name>
</gene>
<proteinExistence type="predicted"/>
<feature type="region of interest" description="Disordered" evidence="2">
    <location>
        <begin position="66"/>
        <end position="97"/>
    </location>
</feature>
<dbReference type="Pfam" id="PF14257">
    <property type="entry name" value="DUF4349"/>
    <property type="match status" value="1"/>
</dbReference>
<feature type="compositionally biased region" description="Low complexity" evidence="2">
    <location>
        <begin position="176"/>
        <end position="194"/>
    </location>
</feature>
<keyword evidence="1" id="KW-0175">Coiled coil</keyword>
<keyword evidence="6" id="KW-1185">Reference proteome</keyword>
<keyword evidence="3" id="KW-0812">Transmembrane</keyword>
<evidence type="ECO:0000259" key="4">
    <source>
        <dbReference type="Pfam" id="PF14257"/>
    </source>
</evidence>
<feature type="transmembrane region" description="Helical" evidence="3">
    <location>
        <begin position="112"/>
        <end position="131"/>
    </location>
</feature>
<evidence type="ECO:0000256" key="3">
    <source>
        <dbReference type="SAM" id="Phobius"/>
    </source>
</evidence>
<dbReference type="EMBL" id="JAWSTH010000031">
    <property type="protein sequence ID" value="MDW5595346.1"/>
    <property type="molecule type" value="Genomic_DNA"/>
</dbReference>
<feature type="region of interest" description="Disordered" evidence="2">
    <location>
        <begin position="135"/>
        <end position="239"/>
    </location>
</feature>
<organism evidence="5 6">
    <name type="scientific">Conexibacter stalactiti</name>
    <dbReference type="NCBI Taxonomy" id="1940611"/>
    <lineage>
        <taxon>Bacteria</taxon>
        <taxon>Bacillati</taxon>
        <taxon>Actinomycetota</taxon>
        <taxon>Thermoleophilia</taxon>
        <taxon>Solirubrobacterales</taxon>
        <taxon>Conexibacteraceae</taxon>
        <taxon>Conexibacter</taxon>
    </lineage>
</organism>
<feature type="compositionally biased region" description="Basic and acidic residues" evidence="2">
    <location>
        <begin position="66"/>
        <end position="78"/>
    </location>
</feature>
<reference evidence="6" key="1">
    <citation type="submission" date="2023-07" db="EMBL/GenBank/DDBJ databases">
        <title>Conexibacter stalactiti sp. nov., isolated from stalactites in a lava cave and emended description of the genus Conexibacter.</title>
        <authorList>
            <person name="Lee S.D."/>
        </authorList>
    </citation>
    <scope>NUCLEOTIDE SEQUENCE [LARGE SCALE GENOMIC DNA]</scope>
    <source>
        <strain evidence="6">KCTC 39840</strain>
    </source>
</reference>
<evidence type="ECO:0000313" key="5">
    <source>
        <dbReference type="EMBL" id="MDW5595346.1"/>
    </source>
</evidence>
<keyword evidence="3" id="KW-0472">Membrane</keyword>
<feature type="compositionally biased region" description="Polar residues" evidence="2">
    <location>
        <begin position="220"/>
        <end position="233"/>
    </location>
</feature>
<evidence type="ECO:0000256" key="1">
    <source>
        <dbReference type="SAM" id="Coils"/>
    </source>
</evidence>
<reference evidence="5 6" key="2">
    <citation type="submission" date="2023-10" db="EMBL/GenBank/DDBJ databases">
        <authorList>
            <person name="Han X.F."/>
        </authorList>
    </citation>
    <scope>NUCLEOTIDE SEQUENCE [LARGE SCALE GENOMIC DNA]</scope>
    <source>
        <strain evidence="5 6">KCTC 39840</strain>
    </source>
</reference>
<feature type="transmembrane region" description="Helical" evidence="3">
    <location>
        <begin position="409"/>
        <end position="435"/>
    </location>
</feature>
<evidence type="ECO:0000256" key="2">
    <source>
        <dbReference type="SAM" id="MobiDB-lite"/>
    </source>
</evidence>
<dbReference type="Proteomes" id="UP001284601">
    <property type="component" value="Unassembled WGS sequence"/>
</dbReference>
<sequence length="453" mass="46250">MRRREPLDPVIERELAAIDAALAGGGTPEHPIAPEDAELAQLATLLVAERPPVSRAFREAMDARVESRFEGPRPRAADASRPADASHAPADGARGGWLRGLRTTAGGARRPLIPASLALACVVVVALVVALQPGGGSPGGGDMASSGSAAPSSAADSAPGSAGAYGTEEDPTQDLGAPEAAAPESSAAAPDRAASPPPGDSDAIDGGGSVNPPPVGGFPKQTNGRKVEQSSTVELGAPADKVDDVAQGVLGVVTRQQGIVDSSSVATSAGEGRATFQLRIPAARLQTALGELSRLPDAHVLSRTDDTVDVNQAYVSVQRKLDGAEAERDGLLTALRAADSEDETDRLKARLDGVEERIAELQRSQRALDRRVDYSRVDLTVRADDAGAAQDDDGGGFTPGSALDDAGDLLSVTAGVLVIAAAALVPLALLALLAWPLARAARRRRREGALDAG</sequence>
<keyword evidence="3" id="KW-1133">Transmembrane helix</keyword>
<evidence type="ECO:0000313" key="6">
    <source>
        <dbReference type="Proteomes" id="UP001284601"/>
    </source>
</evidence>
<protein>
    <submittedName>
        <fullName evidence="5">DUF4349 domain-containing protein</fullName>
    </submittedName>
</protein>
<feature type="coiled-coil region" evidence="1">
    <location>
        <begin position="321"/>
        <end position="371"/>
    </location>
</feature>
<feature type="compositionally biased region" description="Low complexity" evidence="2">
    <location>
        <begin position="143"/>
        <end position="164"/>
    </location>
</feature>
<name>A0ABU4HPY5_9ACTN</name>
<feature type="domain" description="DUF4349" evidence="4">
    <location>
        <begin position="225"/>
        <end position="438"/>
    </location>
</feature>
<accession>A0ABU4HPY5</accession>
<comment type="caution">
    <text evidence="5">The sequence shown here is derived from an EMBL/GenBank/DDBJ whole genome shotgun (WGS) entry which is preliminary data.</text>
</comment>
<feature type="compositionally biased region" description="Low complexity" evidence="2">
    <location>
        <begin position="79"/>
        <end position="91"/>
    </location>
</feature>
<dbReference type="InterPro" id="IPR025645">
    <property type="entry name" value="DUF4349"/>
</dbReference>